<sequence>MRFVKILFAVTVVFAVCSAFSMKKDHGKSVYAFGVGASFTDTIVYFTEIQKLDSVKLGKDGFLPRRDQYSYQLKNYLEFNSLQPNSTCMIYFSDNLNKLEKEASKILGKYRKSKNVVVQKIELDKFSFKKPEE</sequence>
<evidence type="ECO:0000256" key="1">
    <source>
        <dbReference type="SAM" id="SignalP"/>
    </source>
</evidence>
<evidence type="ECO:0000313" key="3">
    <source>
        <dbReference type="Proteomes" id="UP000184436"/>
    </source>
</evidence>
<proteinExistence type="predicted"/>
<dbReference type="RefSeq" id="WP_025075807.1">
    <property type="nucleotide sequence ID" value="NZ_FQVD01000031.1"/>
</dbReference>
<feature type="signal peptide" evidence="1">
    <location>
        <begin position="1"/>
        <end position="21"/>
    </location>
</feature>
<name>A0A1M5DZD5_9BACE</name>
<dbReference type="EMBL" id="FQVD01000031">
    <property type="protein sequence ID" value="SHF72357.1"/>
    <property type="molecule type" value="Genomic_DNA"/>
</dbReference>
<dbReference type="Proteomes" id="UP000184436">
    <property type="component" value="Unassembled WGS sequence"/>
</dbReference>
<feature type="chain" id="PRO_5030031355" evidence="1">
    <location>
        <begin position="22"/>
        <end position="133"/>
    </location>
</feature>
<keyword evidence="1" id="KW-0732">Signal</keyword>
<dbReference type="AlphaFoldDB" id="A0A1M5DZD5"/>
<keyword evidence="3" id="KW-1185">Reference proteome</keyword>
<reference evidence="2 3" key="1">
    <citation type="submission" date="2016-11" db="EMBL/GenBank/DDBJ databases">
        <authorList>
            <person name="Jaros S."/>
            <person name="Januszkiewicz K."/>
            <person name="Wedrychowicz H."/>
        </authorList>
    </citation>
    <scope>NUCLEOTIDE SEQUENCE [LARGE SCALE GENOMIC DNA]</scope>
    <source>
        <strain evidence="2 3">DSM 26883</strain>
    </source>
</reference>
<organism evidence="2 3">
    <name type="scientific">Bacteroides faecichinchillae</name>
    <dbReference type="NCBI Taxonomy" id="871325"/>
    <lineage>
        <taxon>Bacteria</taxon>
        <taxon>Pseudomonadati</taxon>
        <taxon>Bacteroidota</taxon>
        <taxon>Bacteroidia</taxon>
        <taxon>Bacteroidales</taxon>
        <taxon>Bacteroidaceae</taxon>
        <taxon>Bacteroides</taxon>
    </lineage>
</organism>
<dbReference type="OrthoDB" id="1081826at2"/>
<gene>
    <name evidence="2" type="ORF">SAMN05444349_13151</name>
</gene>
<protein>
    <submittedName>
        <fullName evidence="2">Uncharacterized protein</fullName>
    </submittedName>
</protein>
<dbReference type="STRING" id="871325.SAMN05444349_13151"/>
<evidence type="ECO:0000313" key="2">
    <source>
        <dbReference type="EMBL" id="SHF72357.1"/>
    </source>
</evidence>
<accession>A0A1M5DZD5</accession>